<evidence type="ECO:0000313" key="2">
    <source>
        <dbReference type="EMBL" id="KAL1123766.1"/>
    </source>
</evidence>
<sequence>MTISRNLFGSTNSEQETTDHSYDEEKRSFSRISGREGAIPMLISISYDDLSKVDDKTGKKRQFAGEGHLTDDPTETLLTVGGAVWVDVTPATVVTELYSRVRVPCLSIAVVQAKVADTVSGRHRNVVRSHAGVFNMYPHGSEKADAISGNGNHPISVTSLTNGV</sequence>
<feature type="compositionally biased region" description="Polar residues" evidence="1">
    <location>
        <begin position="1"/>
        <end position="15"/>
    </location>
</feature>
<evidence type="ECO:0000256" key="1">
    <source>
        <dbReference type="SAM" id="MobiDB-lite"/>
    </source>
</evidence>
<gene>
    <name evidence="2" type="ORF">AAG570_001539</name>
</gene>
<accession>A0ABD0Y8S5</accession>
<dbReference type="AlphaFoldDB" id="A0ABD0Y8S5"/>
<feature type="region of interest" description="Disordered" evidence="1">
    <location>
        <begin position="1"/>
        <end position="29"/>
    </location>
</feature>
<name>A0ABD0Y8S5_9HEMI</name>
<keyword evidence="3" id="KW-1185">Reference proteome</keyword>
<organism evidence="2 3">
    <name type="scientific">Ranatra chinensis</name>
    <dbReference type="NCBI Taxonomy" id="642074"/>
    <lineage>
        <taxon>Eukaryota</taxon>
        <taxon>Metazoa</taxon>
        <taxon>Ecdysozoa</taxon>
        <taxon>Arthropoda</taxon>
        <taxon>Hexapoda</taxon>
        <taxon>Insecta</taxon>
        <taxon>Pterygota</taxon>
        <taxon>Neoptera</taxon>
        <taxon>Paraneoptera</taxon>
        <taxon>Hemiptera</taxon>
        <taxon>Heteroptera</taxon>
        <taxon>Panheteroptera</taxon>
        <taxon>Nepomorpha</taxon>
        <taxon>Nepidae</taxon>
        <taxon>Ranatrinae</taxon>
        <taxon>Ranatra</taxon>
    </lineage>
</organism>
<feature type="compositionally biased region" description="Basic and acidic residues" evidence="1">
    <location>
        <begin position="17"/>
        <end position="28"/>
    </location>
</feature>
<reference evidence="2 3" key="1">
    <citation type="submission" date="2024-07" db="EMBL/GenBank/DDBJ databases">
        <title>Chromosome-level genome assembly of the water stick insect Ranatra chinensis (Heteroptera: Nepidae).</title>
        <authorList>
            <person name="Liu X."/>
        </authorList>
    </citation>
    <scope>NUCLEOTIDE SEQUENCE [LARGE SCALE GENOMIC DNA]</scope>
    <source>
        <strain evidence="2">Cailab_2021Rc</strain>
        <tissue evidence="2">Muscle</tissue>
    </source>
</reference>
<proteinExistence type="predicted"/>
<protein>
    <submittedName>
        <fullName evidence="2">Uncharacterized protein</fullName>
    </submittedName>
</protein>
<dbReference type="Proteomes" id="UP001558652">
    <property type="component" value="Unassembled WGS sequence"/>
</dbReference>
<comment type="caution">
    <text evidence="2">The sequence shown here is derived from an EMBL/GenBank/DDBJ whole genome shotgun (WGS) entry which is preliminary data.</text>
</comment>
<evidence type="ECO:0000313" key="3">
    <source>
        <dbReference type="Proteomes" id="UP001558652"/>
    </source>
</evidence>
<dbReference type="EMBL" id="JBFDAA010000011">
    <property type="protein sequence ID" value="KAL1123766.1"/>
    <property type="molecule type" value="Genomic_DNA"/>
</dbReference>